<name>A0A329RD15_9STRA</name>
<proteinExistence type="predicted"/>
<dbReference type="AlphaFoldDB" id="A0A329RD15"/>
<keyword evidence="2" id="KW-1185">Reference proteome</keyword>
<gene>
    <name evidence="1" type="ORF">PC110_g21006</name>
</gene>
<dbReference type="OrthoDB" id="129226at2759"/>
<organism evidence="1 2">
    <name type="scientific">Phytophthora cactorum</name>
    <dbReference type="NCBI Taxonomy" id="29920"/>
    <lineage>
        <taxon>Eukaryota</taxon>
        <taxon>Sar</taxon>
        <taxon>Stramenopiles</taxon>
        <taxon>Oomycota</taxon>
        <taxon>Peronosporomycetes</taxon>
        <taxon>Peronosporales</taxon>
        <taxon>Peronosporaceae</taxon>
        <taxon>Phytophthora</taxon>
    </lineage>
</organism>
<accession>A0A329RD15</accession>
<evidence type="ECO:0000313" key="2">
    <source>
        <dbReference type="Proteomes" id="UP000251314"/>
    </source>
</evidence>
<dbReference type="Proteomes" id="UP000251314">
    <property type="component" value="Unassembled WGS sequence"/>
</dbReference>
<dbReference type="VEuPathDB" id="FungiDB:PC110_g21006"/>
<protein>
    <submittedName>
        <fullName evidence="1">Uncharacterized protein</fullName>
    </submittedName>
</protein>
<dbReference type="EMBL" id="MJFZ01001279">
    <property type="protein sequence ID" value="RAW22553.1"/>
    <property type="molecule type" value="Genomic_DNA"/>
</dbReference>
<comment type="caution">
    <text evidence="1">The sequence shown here is derived from an EMBL/GenBank/DDBJ whole genome shotgun (WGS) entry which is preliminary data.</text>
</comment>
<reference evidence="1 2" key="1">
    <citation type="submission" date="2018-01" db="EMBL/GenBank/DDBJ databases">
        <title>Draft genome of the strawberry crown rot pathogen Phytophthora cactorum.</title>
        <authorList>
            <person name="Armitage A.D."/>
            <person name="Lysoe E."/>
            <person name="Nellist C.F."/>
            <person name="Harrison R.J."/>
            <person name="Brurberg M.B."/>
        </authorList>
    </citation>
    <scope>NUCLEOTIDE SEQUENCE [LARGE SCALE GENOMIC DNA]</scope>
    <source>
        <strain evidence="1 2">10300</strain>
    </source>
</reference>
<evidence type="ECO:0000313" key="1">
    <source>
        <dbReference type="EMBL" id="RAW22553.1"/>
    </source>
</evidence>
<sequence>MCLEAEVLSVDCVAVSGVSQHQVHTEGRSSLPILLTRAHIKQLVCIRRLSKSKQPEKMFSSSKITALCLAVVALSNGAYAEKEAAQTFGLLGAGLHGGAGLYGAGAAGLHGGAGVGAGLYDEILQEMLMVYSAHFGGLDHLLLTLGIHFFYRLVHVICVPLQLRP</sequence>